<dbReference type="Gene3D" id="3.30.360.10">
    <property type="entry name" value="Dihydrodipicolinate Reductase, domain 2"/>
    <property type="match status" value="1"/>
</dbReference>
<feature type="domain" description="Gfo/Idh/MocA-like oxidoreductase N-terminal" evidence="2">
    <location>
        <begin position="6"/>
        <end position="119"/>
    </location>
</feature>
<dbReference type="Proteomes" id="UP001324993">
    <property type="component" value="Chromosome"/>
</dbReference>
<dbReference type="EMBL" id="CP138858">
    <property type="protein sequence ID" value="WPJ97199.1"/>
    <property type="molecule type" value="Genomic_DNA"/>
</dbReference>
<evidence type="ECO:0000313" key="5">
    <source>
        <dbReference type="Proteomes" id="UP001324993"/>
    </source>
</evidence>
<keyword evidence="5" id="KW-1185">Reference proteome</keyword>
<evidence type="ECO:0000256" key="1">
    <source>
        <dbReference type="ARBA" id="ARBA00023002"/>
    </source>
</evidence>
<proteinExistence type="predicted"/>
<feature type="domain" description="GFO/IDH/MocA-like oxidoreductase" evidence="3">
    <location>
        <begin position="137"/>
        <end position="270"/>
    </location>
</feature>
<dbReference type="InterPro" id="IPR000683">
    <property type="entry name" value="Gfo/Idh/MocA-like_OxRdtase_N"/>
</dbReference>
<dbReference type="SUPFAM" id="SSF51735">
    <property type="entry name" value="NAD(P)-binding Rossmann-fold domains"/>
    <property type="match status" value="1"/>
</dbReference>
<gene>
    <name evidence="4" type="ORF">SH580_05685</name>
</gene>
<evidence type="ECO:0000259" key="3">
    <source>
        <dbReference type="Pfam" id="PF22725"/>
    </source>
</evidence>
<protein>
    <submittedName>
        <fullName evidence="4">Gfo/Idh/MocA family oxidoreductase</fullName>
    </submittedName>
</protein>
<keyword evidence="1" id="KW-0560">Oxidoreductase</keyword>
<evidence type="ECO:0000259" key="2">
    <source>
        <dbReference type="Pfam" id="PF01408"/>
    </source>
</evidence>
<dbReference type="PANTHER" id="PTHR43818">
    <property type="entry name" value="BCDNA.GH03377"/>
    <property type="match status" value="1"/>
</dbReference>
<dbReference type="PANTHER" id="PTHR43818:SF11">
    <property type="entry name" value="BCDNA.GH03377"/>
    <property type="match status" value="1"/>
</dbReference>
<reference evidence="4 5" key="1">
    <citation type="submission" date="2023-11" db="EMBL/GenBank/DDBJ databases">
        <title>Coraliomargarita sp. nov., isolated from marine algae.</title>
        <authorList>
            <person name="Lee J.K."/>
            <person name="Baek J.H."/>
            <person name="Kim J.M."/>
            <person name="Choi D.G."/>
            <person name="Jeon C.O."/>
        </authorList>
    </citation>
    <scope>NUCLEOTIDE SEQUENCE [LARGE SCALE GENOMIC DNA]</scope>
    <source>
        <strain evidence="4 5">J2-16</strain>
    </source>
</reference>
<dbReference type="InterPro" id="IPR050463">
    <property type="entry name" value="Gfo/Idh/MocA_oxidrdct_glycsds"/>
</dbReference>
<organism evidence="4 5">
    <name type="scientific">Coraliomargarita algicola</name>
    <dbReference type="NCBI Taxonomy" id="3092156"/>
    <lineage>
        <taxon>Bacteria</taxon>
        <taxon>Pseudomonadati</taxon>
        <taxon>Verrucomicrobiota</taxon>
        <taxon>Opitutia</taxon>
        <taxon>Puniceicoccales</taxon>
        <taxon>Coraliomargaritaceae</taxon>
        <taxon>Coraliomargarita</taxon>
    </lineage>
</organism>
<dbReference type="SUPFAM" id="SSF55347">
    <property type="entry name" value="Glyceraldehyde-3-phosphate dehydrogenase-like, C-terminal domain"/>
    <property type="match status" value="1"/>
</dbReference>
<dbReference type="RefSeq" id="WP_319834046.1">
    <property type="nucleotide sequence ID" value="NZ_CP138858.1"/>
</dbReference>
<dbReference type="InterPro" id="IPR036291">
    <property type="entry name" value="NAD(P)-bd_dom_sf"/>
</dbReference>
<dbReference type="Pfam" id="PF01408">
    <property type="entry name" value="GFO_IDH_MocA"/>
    <property type="match status" value="1"/>
</dbReference>
<sequence length="350" mass="38638">MDTHKLRIGFIGAGANTRKMHIPGFHKLENVELAVVANRSVESAEDVAKKNGIQRVAKNWREVVEDPSIDAVCIGTWPYLHAEATIAALENGKHVLCEARMACDLAEAQAMLAASQAHPELVAQLVPAPFSLDFDATIREMIETGKLGKLLEVRVVHTGGQSANPEAPMTWRQDVALSGKNIMTMGIMHETVQRWVQDEPSWLLADGAVFQPERSYPGSKEVMQVSIPDSLSVMGRFAKTGARMVYHFSSVESGKPRMEFRLNGSKGALRFDTYETALLFAPAGEVEEKKIILSRAESRGWQVEADFVHSIREGAPVKLTSFEQGVRYMTFTEMVAQSLAGDSQRVEWIG</sequence>
<accession>A0ABZ0RLW3</accession>
<dbReference type="Pfam" id="PF22725">
    <property type="entry name" value="GFO_IDH_MocA_C3"/>
    <property type="match status" value="1"/>
</dbReference>
<name>A0ABZ0RLW3_9BACT</name>
<dbReference type="Gene3D" id="3.40.50.720">
    <property type="entry name" value="NAD(P)-binding Rossmann-like Domain"/>
    <property type="match status" value="1"/>
</dbReference>
<evidence type="ECO:0000313" key="4">
    <source>
        <dbReference type="EMBL" id="WPJ97199.1"/>
    </source>
</evidence>
<dbReference type="InterPro" id="IPR055170">
    <property type="entry name" value="GFO_IDH_MocA-like_dom"/>
</dbReference>